<evidence type="ECO:0000313" key="2">
    <source>
        <dbReference type="Proteomes" id="UP000789759"/>
    </source>
</evidence>
<feature type="non-terminal residue" evidence="1">
    <location>
        <position position="1"/>
    </location>
</feature>
<keyword evidence="2" id="KW-1185">Reference proteome</keyword>
<evidence type="ECO:0000313" key="1">
    <source>
        <dbReference type="EMBL" id="CAG8812453.1"/>
    </source>
</evidence>
<dbReference type="EMBL" id="CAJVQA010039869">
    <property type="protein sequence ID" value="CAG8812453.1"/>
    <property type="molecule type" value="Genomic_DNA"/>
</dbReference>
<gene>
    <name evidence="1" type="ORF">CPELLU_LOCUS18799</name>
</gene>
<sequence length="112" mass="12688">SPSHRSLAKKYGIPETTFKCTIKNSGPLDHLGSAKVLTDHKEQQLVGYCLNMQRLGFGLARLGVNQYVMDIVHQSNRSHPFKESGPGQSWWEQFMKNHLELSFHIPQALNKA</sequence>
<reference evidence="1" key="1">
    <citation type="submission" date="2021-06" db="EMBL/GenBank/DDBJ databases">
        <authorList>
            <person name="Kallberg Y."/>
            <person name="Tangrot J."/>
            <person name="Rosling A."/>
        </authorList>
    </citation>
    <scope>NUCLEOTIDE SEQUENCE</scope>
    <source>
        <strain evidence="1">FL966</strain>
    </source>
</reference>
<name>A0A9N9K593_9GLOM</name>
<dbReference type="OrthoDB" id="2433406at2759"/>
<accession>A0A9N9K593</accession>
<dbReference type="AlphaFoldDB" id="A0A9N9K593"/>
<dbReference type="Proteomes" id="UP000789759">
    <property type="component" value="Unassembled WGS sequence"/>
</dbReference>
<proteinExistence type="predicted"/>
<comment type="caution">
    <text evidence="1">The sequence shown here is derived from an EMBL/GenBank/DDBJ whole genome shotgun (WGS) entry which is preliminary data.</text>
</comment>
<organism evidence="1 2">
    <name type="scientific">Cetraspora pellucida</name>
    <dbReference type="NCBI Taxonomy" id="1433469"/>
    <lineage>
        <taxon>Eukaryota</taxon>
        <taxon>Fungi</taxon>
        <taxon>Fungi incertae sedis</taxon>
        <taxon>Mucoromycota</taxon>
        <taxon>Glomeromycotina</taxon>
        <taxon>Glomeromycetes</taxon>
        <taxon>Diversisporales</taxon>
        <taxon>Gigasporaceae</taxon>
        <taxon>Cetraspora</taxon>
    </lineage>
</organism>
<protein>
    <submittedName>
        <fullName evidence="1">15979_t:CDS:1</fullName>
    </submittedName>
</protein>